<dbReference type="GO" id="GO:0004674">
    <property type="term" value="F:protein serine/threonine kinase activity"/>
    <property type="evidence" value="ECO:0007669"/>
    <property type="project" value="TreeGrafter"/>
</dbReference>
<dbReference type="AlphaFoldDB" id="A0A0H2R6B5"/>
<dbReference type="InterPro" id="IPR008271">
    <property type="entry name" value="Ser/Thr_kinase_AS"/>
</dbReference>
<dbReference type="InterPro" id="IPR011009">
    <property type="entry name" value="Kinase-like_dom_sf"/>
</dbReference>
<dbReference type="InterPro" id="IPR051681">
    <property type="entry name" value="Ser/Thr_Kinases-Pseudokinases"/>
</dbReference>
<accession>A0A0H2R6B5</accession>
<dbReference type="Proteomes" id="UP000053477">
    <property type="component" value="Unassembled WGS sequence"/>
</dbReference>
<name>A0A0H2R6B5_9AGAM</name>
<proteinExistence type="predicted"/>
<dbReference type="InterPro" id="IPR001245">
    <property type="entry name" value="Ser-Thr/Tyr_kinase_cat_dom"/>
</dbReference>
<dbReference type="Gene3D" id="1.10.510.10">
    <property type="entry name" value="Transferase(Phosphotransferase) domain 1"/>
    <property type="match status" value="1"/>
</dbReference>
<feature type="non-terminal residue" evidence="2">
    <location>
        <position position="1"/>
    </location>
</feature>
<dbReference type="InterPro" id="IPR000719">
    <property type="entry name" value="Prot_kinase_dom"/>
</dbReference>
<feature type="domain" description="Protein kinase" evidence="1">
    <location>
        <begin position="1"/>
        <end position="130"/>
    </location>
</feature>
<gene>
    <name evidence="2" type="ORF">SCHPADRAFT_839918</name>
</gene>
<protein>
    <submittedName>
        <fullName evidence="2">Kinase-like protein</fullName>
    </submittedName>
</protein>
<dbReference type="GO" id="GO:0005524">
    <property type="term" value="F:ATP binding"/>
    <property type="evidence" value="ECO:0007669"/>
    <property type="project" value="InterPro"/>
</dbReference>
<keyword evidence="2" id="KW-0808">Transferase</keyword>
<dbReference type="OrthoDB" id="4062651at2759"/>
<evidence type="ECO:0000259" key="1">
    <source>
        <dbReference type="PROSITE" id="PS50011"/>
    </source>
</evidence>
<evidence type="ECO:0000313" key="3">
    <source>
        <dbReference type="Proteomes" id="UP000053477"/>
    </source>
</evidence>
<dbReference type="PANTHER" id="PTHR44329:SF214">
    <property type="entry name" value="PROTEIN KINASE DOMAIN-CONTAINING PROTEIN"/>
    <property type="match status" value="1"/>
</dbReference>
<evidence type="ECO:0000313" key="2">
    <source>
        <dbReference type="EMBL" id="KLO04993.1"/>
    </source>
</evidence>
<sequence length="130" mass="14083">VALVSPWMRHGNLLNYVRCNEDASRSRLLRQVATGLLFLHSIGIIHGDLKCNNIMVSDEGNAQISDFGLGTVDFAGAQSASLSSVSEGNPRWSAPEIIVSKQSDGKIRRTCESDVYAFGMTALEVIQVDS</sequence>
<dbReference type="PROSITE" id="PS50011">
    <property type="entry name" value="PROTEIN_KINASE_DOM"/>
    <property type="match status" value="1"/>
</dbReference>
<dbReference type="InParanoid" id="A0A0H2R6B5"/>
<keyword evidence="2" id="KW-0418">Kinase</keyword>
<dbReference type="PROSITE" id="PS00108">
    <property type="entry name" value="PROTEIN_KINASE_ST"/>
    <property type="match status" value="1"/>
</dbReference>
<dbReference type="PANTHER" id="PTHR44329">
    <property type="entry name" value="SERINE/THREONINE-PROTEIN KINASE TNNI3K-RELATED"/>
    <property type="match status" value="1"/>
</dbReference>
<dbReference type="Pfam" id="PF07714">
    <property type="entry name" value="PK_Tyr_Ser-Thr"/>
    <property type="match status" value="1"/>
</dbReference>
<organism evidence="2 3">
    <name type="scientific">Schizopora paradoxa</name>
    <dbReference type="NCBI Taxonomy" id="27342"/>
    <lineage>
        <taxon>Eukaryota</taxon>
        <taxon>Fungi</taxon>
        <taxon>Dikarya</taxon>
        <taxon>Basidiomycota</taxon>
        <taxon>Agaricomycotina</taxon>
        <taxon>Agaricomycetes</taxon>
        <taxon>Hymenochaetales</taxon>
        <taxon>Schizoporaceae</taxon>
        <taxon>Schizopora</taxon>
    </lineage>
</organism>
<dbReference type="SUPFAM" id="SSF56112">
    <property type="entry name" value="Protein kinase-like (PK-like)"/>
    <property type="match status" value="1"/>
</dbReference>
<dbReference type="EMBL" id="KQ086385">
    <property type="protein sequence ID" value="KLO04993.1"/>
    <property type="molecule type" value="Genomic_DNA"/>
</dbReference>
<reference evidence="2 3" key="1">
    <citation type="submission" date="2015-04" db="EMBL/GenBank/DDBJ databases">
        <title>Complete genome sequence of Schizopora paradoxa KUC8140, a cosmopolitan wood degrader in East Asia.</title>
        <authorList>
            <consortium name="DOE Joint Genome Institute"/>
            <person name="Min B."/>
            <person name="Park H."/>
            <person name="Jang Y."/>
            <person name="Kim J.-J."/>
            <person name="Kim K.H."/>
            <person name="Pangilinan J."/>
            <person name="Lipzen A."/>
            <person name="Riley R."/>
            <person name="Grigoriev I.V."/>
            <person name="Spatafora J.W."/>
            <person name="Choi I.-G."/>
        </authorList>
    </citation>
    <scope>NUCLEOTIDE SEQUENCE [LARGE SCALE GENOMIC DNA]</scope>
    <source>
        <strain evidence="2 3">KUC8140</strain>
    </source>
</reference>
<keyword evidence="3" id="KW-1185">Reference proteome</keyword>
<dbReference type="STRING" id="27342.A0A0H2R6B5"/>